<dbReference type="STRING" id="1805282.AUJ44_04085"/>
<protein>
    <recommendedName>
        <fullName evidence="3">Phospholipid/glycerol acyltransferase domain-containing protein</fullName>
    </recommendedName>
</protein>
<gene>
    <name evidence="4" type="ORF">AUJ44_04085</name>
</gene>
<feature type="domain" description="Phospholipid/glycerol acyltransferase" evidence="3">
    <location>
        <begin position="44"/>
        <end position="171"/>
    </location>
</feature>
<evidence type="ECO:0000259" key="3">
    <source>
        <dbReference type="SMART" id="SM00563"/>
    </source>
</evidence>
<name>A0A1J4VB22_9BACT</name>
<reference evidence="4 5" key="1">
    <citation type="journal article" date="2016" name="Environ. Microbiol.">
        <title>Genomic resolution of a cold subsurface aquifer community provides metabolic insights for novel microbes adapted to high CO concentrations.</title>
        <authorList>
            <person name="Probst A.J."/>
            <person name="Castelle C.J."/>
            <person name="Singh A."/>
            <person name="Brown C.T."/>
            <person name="Anantharaman K."/>
            <person name="Sharon I."/>
            <person name="Hug L.A."/>
            <person name="Burstein D."/>
            <person name="Emerson J.B."/>
            <person name="Thomas B.C."/>
            <person name="Banfield J.F."/>
        </authorList>
    </citation>
    <scope>NUCLEOTIDE SEQUENCE [LARGE SCALE GENOMIC DNA]</scope>
    <source>
        <strain evidence="4">CG1_02_47_685</strain>
    </source>
</reference>
<dbReference type="AlphaFoldDB" id="A0A1J4VB22"/>
<dbReference type="SUPFAM" id="SSF69593">
    <property type="entry name" value="Glycerol-3-phosphate (1)-acyltransferase"/>
    <property type="match status" value="1"/>
</dbReference>
<evidence type="ECO:0000256" key="2">
    <source>
        <dbReference type="ARBA" id="ARBA00023315"/>
    </source>
</evidence>
<dbReference type="EMBL" id="MNVO01000057">
    <property type="protein sequence ID" value="OIO31750.1"/>
    <property type="molecule type" value="Genomic_DNA"/>
</dbReference>
<evidence type="ECO:0000256" key="1">
    <source>
        <dbReference type="ARBA" id="ARBA00022679"/>
    </source>
</evidence>
<dbReference type="CDD" id="cd07989">
    <property type="entry name" value="LPLAT_AGPAT-like"/>
    <property type="match status" value="1"/>
</dbReference>
<proteinExistence type="predicted"/>
<dbReference type="PANTHER" id="PTHR10434">
    <property type="entry name" value="1-ACYL-SN-GLYCEROL-3-PHOSPHATE ACYLTRANSFERASE"/>
    <property type="match status" value="1"/>
</dbReference>
<keyword evidence="1" id="KW-0808">Transferase</keyword>
<evidence type="ECO:0000313" key="4">
    <source>
        <dbReference type="EMBL" id="OIO31750.1"/>
    </source>
</evidence>
<dbReference type="Pfam" id="PF01553">
    <property type="entry name" value="Acyltransferase"/>
    <property type="match status" value="1"/>
</dbReference>
<dbReference type="PANTHER" id="PTHR10434:SF11">
    <property type="entry name" value="1-ACYL-SN-GLYCEROL-3-PHOSPHATE ACYLTRANSFERASE"/>
    <property type="match status" value="1"/>
</dbReference>
<organism evidence="4 5">
    <name type="scientific">Candidatus Nomurabacteria bacterium CG1_02_47_685</name>
    <dbReference type="NCBI Taxonomy" id="1805282"/>
    <lineage>
        <taxon>Bacteria</taxon>
        <taxon>Candidatus Nomuraibacteriota</taxon>
    </lineage>
</organism>
<comment type="caution">
    <text evidence="4">The sequence shown here is derived from an EMBL/GenBank/DDBJ whole genome shotgun (WGS) entry which is preliminary data.</text>
</comment>
<dbReference type="GO" id="GO:0003841">
    <property type="term" value="F:1-acylglycerol-3-phosphate O-acyltransferase activity"/>
    <property type="evidence" value="ECO:0007669"/>
    <property type="project" value="TreeGrafter"/>
</dbReference>
<evidence type="ECO:0000313" key="5">
    <source>
        <dbReference type="Proteomes" id="UP000183206"/>
    </source>
</evidence>
<dbReference type="SMART" id="SM00563">
    <property type="entry name" value="PlsC"/>
    <property type="match status" value="1"/>
</dbReference>
<dbReference type="InterPro" id="IPR002123">
    <property type="entry name" value="Plipid/glycerol_acylTrfase"/>
</dbReference>
<dbReference type="GO" id="GO:0006654">
    <property type="term" value="P:phosphatidic acid biosynthetic process"/>
    <property type="evidence" value="ECO:0007669"/>
    <property type="project" value="TreeGrafter"/>
</dbReference>
<dbReference type="Proteomes" id="UP000183206">
    <property type="component" value="Unassembled WGS sequence"/>
</dbReference>
<keyword evidence="2" id="KW-0012">Acyltransferase</keyword>
<accession>A0A1J4VB22</accession>
<sequence length="230" mass="26243">MHIYYIIPRILQTLIWIPTRVGLHLFARIKIKGKENIAHIRGGVVFVSNHASEADPILIPATLSPISRLFPIFYVSRTKKYYGHTGAIKSHIYGGRFFNFWGAYPAREGMRDYGKSLQYHLNILKKGHSVQIFPEGKKSPDGTIQDHAHGGAIYLAWRANVPIVPVAIKGTFQTNLFKFFLFEKKYAINYGKPIYPDELIGKKADSSGVVDFKNATWRVMDEVEKLYDEL</sequence>